<evidence type="ECO:0000313" key="2">
    <source>
        <dbReference type="EMBL" id="KAJ8410980.1"/>
    </source>
</evidence>
<dbReference type="EMBL" id="JAINUG010000024">
    <property type="protein sequence ID" value="KAJ8410980.1"/>
    <property type="molecule type" value="Genomic_DNA"/>
</dbReference>
<comment type="caution">
    <text evidence="2">The sequence shown here is derived from an EMBL/GenBank/DDBJ whole genome shotgun (WGS) entry which is preliminary data.</text>
</comment>
<proteinExistence type="predicted"/>
<accession>A0AAD7SYF6</accession>
<organism evidence="2 3">
    <name type="scientific">Aldrovandia affinis</name>
    <dbReference type="NCBI Taxonomy" id="143900"/>
    <lineage>
        <taxon>Eukaryota</taxon>
        <taxon>Metazoa</taxon>
        <taxon>Chordata</taxon>
        <taxon>Craniata</taxon>
        <taxon>Vertebrata</taxon>
        <taxon>Euteleostomi</taxon>
        <taxon>Actinopterygii</taxon>
        <taxon>Neopterygii</taxon>
        <taxon>Teleostei</taxon>
        <taxon>Notacanthiformes</taxon>
        <taxon>Halosauridae</taxon>
        <taxon>Aldrovandia</taxon>
    </lineage>
</organism>
<dbReference type="AlphaFoldDB" id="A0AAD7SYF6"/>
<evidence type="ECO:0000256" key="1">
    <source>
        <dbReference type="SAM" id="Phobius"/>
    </source>
</evidence>
<sequence>MKCASENWFQGKKVLWLALILFVVLLVLGTIVQKVYRRNQCRTAVLLPVSAYRPPEAQGRYPTGAVNAEITSSEIVEGLYFNPYRCSYKRSTLSPIQEEEATEPVSVSLPGI</sequence>
<name>A0AAD7SYF6_9TELE</name>
<keyword evidence="1" id="KW-0812">Transmembrane</keyword>
<gene>
    <name evidence="2" type="ORF">AAFF_G00180150</name>
</gene>
<keyword evidence="1" id="KW-1133">Transmembrane helix</keyword>
<protein>
    <submittedName>
        <fullName evidence="2">Uncharacterized protein</fullName>
    </submittedName>
</protein>
<dbReference type="Proteomes" id="UP001221898">
    <property type="component" value="Unassembled WGS sequence"/>
</dbReference>
<reference evidence="2" key="1">
    <citation type="journal article" date="2023" name="Science">
        <title>Genome structures resolve the early diversification of teleost fishes.</title>
        <authorList>
            <person name="Parey E."/>
            <person name="Louis A."/>
            <person name="Montfort J."/>
            <person name="Bouchez O."/>
            <person name="Roques C."/>
            <person name="Iampietro C."/>
            <person name="Lluch J."/>
            <person name="Castinel A."/>
            <person name="Donnadieu C."/>
            <person name="Desvignes T."/>
            <person name="Floi Bucao C."/>
            <person name="Jouanno E."/>
            <person name="Wen M."/>
            <person name="Mejri S."/>
            <person name="Dirks R."/>
            <person name="Jansen H."/>
            <person name="Henkel C."/>
            <person name="Chen W.J."/>
            <person name="Zahm M."/>
            <person name="Cabau C."/>
            <person name="Klopp C."/>
            <person name="Thompson A.W."/>
            <person name="Robinson-Rechavi M."/>
            <person name="Braasch I."/>
            <person name="Lecointre G."/>
            <person name="Bobe J."/>
            <person name="Postlethwait J.H."/>
            <person name="Berthelot C."/>
            <person name="Roest Crollius H."/>
            <person name="Guiguen Y."/>
        </authorList>
    </citation>
    <scope>NUCLEOTIDE SEQUENCE</scope>
    <source>
        <strain evidence="2">NC1722</strain>
    </source>
</reference>
<keyword evidence="1" id="KW-0472">Membrane</keyword>
<feature type="transmembrane region" description="Helical" evidence="1">
    <location>
        <begin position="14"/>
        <end position="32"/>
    </location>
</feature>
<keyword evidence="3" id="KW-1185">Reference proteome</keyword>
<evidence type="ECO:0000313" key="3">
    <source>
        <dbReference type="Proteomes" id="UP001221898"/>
    </source>
</evidence>